<dbReference type="GO" id="GO:0003677">
    <property type="term" value="F:DNA binding"/>
    <property type="evidence" value="ECO:0007669"/>
    <property type="project" value="UniProtKB-KW"/>
</dbReference>
<dbReference type="InterPro" id="IPR009061">
    <property type="entry name" value="DNA-bd_dom_put_sf"/>
</dbReference>
<dbReference type="GO" id="GO:0003700">
    <property type="term" value="F:DNA-binding transcription factor activity"/>
    <property type="evidence" value="ECO:0007669"/>
    <property type="project" value="InterPro"/>
</dbReference>
<reference evidence="3 4" key="1">
    <citation type="submission" date="2007-10" db="EMBL/GenBank/DDBJ databases">
        <title>Complete sequence of Desulfococcus oleovorans Hxd3.</title>
        <authorList>
            <consortium name="US DOE Joint Genome Institute"/>
            <person name="Copeland A."/>
            <person name="Lucas S."/>
            <person name="Lapidus A."/>
            <person name="Barry K."/>
            <person name="Glavina del Rio T."/>
            <person name="Dalin E."/>
            <person name="Tice H."/>
            <person name="Pitluck S."/>
            <person name="Kiss H."/>
            <person name="Brettin T."/>
            <person name="Bruce D."/>
            <person name="Detter J.C."/>
            <person name="Han C."/>
            <person name="Schmutz J."/>
            <person name="Larimer F."/>
            <person name="Land M."/>
            <person name="Hauser L."/>
            <person name="Kyrpides N."/>
            <person name="Kim E."/>
            <person name="Wawrik B."/>
            <person name="Richardson P."/>
        </authorList>
    </citation>
    <scope>NUCLEOTIDE SEQUENCE [LARGE SCALE GENOMIC DNA]</scope>
    <source>
        <strain evidence="4">DSM 6200 / JCM 39069 / Hxd3</strain>
    </source>
</reference>
<dbReference type="SMART" id="SM00422">
    <property type="entry name" value="HTH_MERR"/>
    <property type="match status" value="1"/>
</dbReference>
<gene>
    <name evidence="3" type="ordered locus">Dole_3038</name>
</gene>
<dbReference type="CDD" id="cd04765">
    <property type="entry name" value="HTH_MlrA-like_sg2"/>
    <property type="match status" value="1"/>
</dbReference>
<organism evidence="3 4">
    <name type="scientific">Desulfosudis oleivorans (strain DSM 6200 / JCM 39069 / Hxd3)</name>
    <name type="common">Desulfococcus oleovorans</name>
    <dbReference type="NCBI Taxonomy" id="96561"/>
    <lineage>
        <taxon>Bacteria</taxon>
        <taxon>Pseudomonadati</taxon>
        <taxon>Thermodesulfobacteriota</taxon>
        <taxon>Desulfobacteria</taxon>
        <taxon>Desulfobacterales</taxon>
        <taxon>Desulfosudaceae</taxon>
        <taxon>Desulfosudis</taxon>
    </lineage>
</organism>
<dbReference type="EMBL" id="CP000859">
    <property type="protein sequence ID" value="ABW68841.1"/>
    <property type="molecule type" value="Genomic_DNA"/>
</dbReference>
<proteinExistence type="predicted"/>
<dbReference type="PROSITE" id="PS50937">
    <property type="entry name" value="HTH_MERR_2"/>
    <property type="match status" value="1"/>
</dbReference>
<dbReference type="Gene3D" id="1.10.1660.10">
    <property type="match status" value="1"/>
</dbReference>
<dbReference type="RefSeq" id="WP_012176452.1">
    <property type="nucleotide sequence ID" value="NC_009943.1"/>
</dbReference>
<dbReference type="PANTHER" id="PTHR30204">
    <property type="entry name" value="REDOX-CYCLING DRUG-SENSING TRANSCRIPTIONAL ACTIVATOR SOXR"/>
    <property type="match status" value="1"/>
</dbReference>
<sequence length="125" mass="14292">MSTQDETKPTGPLLFPEPADRVEIPDKLYFRIGEVCRITGVAAHVLRFWESEFPQIRPGRTEAGQRLYSRSDIERVLSIKHLLYNQKFTIKGARRYLGAGAKADHAPRLFQEVVDQLLAIRDILS</sequence>
<dbReference type="KEGG" id="dol:Dole_3038"/>
<evidence type="ECO:0000313" key="4">
    <source>
        <dbReference type="Proteomes" id="UP000008561"/>
    </source>
</evidence>
<evidence type="ECO:0000256" key="1">
    <source>
        <dbReference type="ARBA" id="ARBA00023125"/>
    </source>
</evidence>
<dbReference type="SUPFAM" id="SSF46955">
    <property type="entry name" value="Putative DNA-binding domain"/>
    <property type="match status" value="1"/>
</dbReference>
<dbReference type="AlphaFoldDB" id="A8ZZ68"/>
<dbReference type="Pfam" id="PF13411">
    <property type="entry name" value="MerR_1"/>
    <property type="match status" value="1"/>
</dbReference>
<dbReference type="InterPro" id="IPR000551">
    <property type="entry name" value="MerR-type_HTH_dom"/>
</dbReference>
<dbReference type="PANTHER" id="PTHR30204:SF15">
    <property type="entry name" value="BLL5018 PROTEIN"/>
    <property type="match status" value="1"/>
</dbReference>
<keyword evidence="4" id="KW-1185">Reference proteome</keyword>
<dbReference type="eggNOG" id="COG0789">
    <property type="taxonomic scope" value="Bacteria"/>
</dbReference>
<dbReference type="InterPro" id="IPR047057">
    <property type="entry name" value="MerR_fam"/>
</dbReference>
<accession>A8ZZ68</accession>
<name>A8ZZ68_DESOH</name>
<dbReference type="HOGENOM" id="CLU_045945_4_2_7"/>
<dbReference type="OrthoDB" id="9810140at2"/>
<protein>
    <submittedName>
        <fullName evidence="3">Transcriptional regulator, MerR family</fullName>
    </submittedName>
</protein>
<feature type="domain" description="HTH merR-type" evidence="2">
    <location>
        <begin position="29"/>
        <end position="99"/>
    </location>
</feature>
<evidence type="ECO:0000313" key="3">
    <source>
        <dbReference type="EMBL" id="ABW68841.1"/>
    </source>
</evidence>
<keyword evidence="1" id="KW-0238">DNA-binding</keyword>
<dbReference type="STRING" id="96561.Dole_3038"/>
<evidence type="ECO:0000259" key="2">
    <source>
        <dbReference type="PROSITE" id="PS50937"/>
    </source>
</evidence>
<dbReference type="Proteomes" id="UP000008561">
    <property type="component" value="Chromosome"/>
</dbReference>